<dbReference type="EMBL" id="BAUU01000013">
    <property type="protein sequence ID" value="GAE30780.1"/>
    <property type="molecule type" value="Genomic_DNA"/>
</dbReference>
<accession>W4QFA2</accession>
<evidence type="ECO:0000313" key="3">
    <source>
        <dbReference type="Proteomes" id="UP000018895"/>
    </source>
</evidence>
<feature type="region of interest" description="Disordered" evidence="1">
    <location>
        <begin position="499"/>
        <end position="522"/>
    </location>
</feature>
<dbReference type="STRING" id="1236971.JCM9152_2197"/>
<evidence type="ECO:0000256" key="1">
    <source>
        <dbReference type="SAM" id="MobiDB-lite"/>
    </source>
</evidence>
<feature type="region of interest" description="Disordered" evidence="1">
    <location>
        <begin position="80"/>
        <end position="99"/>
    </location>
</feature>
<feature type="compositionally biased region" description="Polar residues" evidence="1">
    <location>
        <begin position="84"/>
        <end position="99"/>
    </location>
</feature>
<feature type="compositionally biased region" description="Low complexity" evidence="1">
    <location>
        <begin position="236"/>
        <end position="247"/>
    </location>
</feature>
<dbReference type="OrthoDB" id="2351076at2"/>
<protein>
    <recommendedName>
        <fullName evidence="4">Flagellar hook-length control protein-like C-terminal domain-containing protein</fullName>
    </recommendedName>
</protein>
<proteinExistence type="predicted"/>
<evidence type="ECO:0000313" key="2">
    <source>
        <dbReference type="EMBL" id="GAE30780.1"/>
    </source>
</evidence>
<dbReference type="Proteomes" id="UP000018895">
    <property type="component" value="Unassembled WGS sequence"/>
</dbReference>
<reference evidence="2" key="1">
    <citation type="journal article" date="2014" name="Genome Announc.">
        <title>Draft Genome Sequences of Three Alkaliphilic Bacillus Strains, Bacillus wakoensis JCM 9140T, Bacillus akibai JCM 9157T, and Bacillus hemicellulosilyticus JCM 9152T.</title>
        <authorList>
            <person name="Yuki M."/>
            <person name="Oshima K."/>
            <person name="Suda W."/>
            <person name="Oshida Y."/>
            <person name="Kitamura K."/>
            <person name="Iida T."/>
            <person name="Hattori M."/>
            <person name="Ohkuma M."/>
        </authorList>
    </citation>
    <scope>NUCLEOTIDE SEQUENCE [LARGE SCALE GENOMIC DNA]</scope>
    <source>
        <strain evidence="2">JCM 9152</strain>
    </source>
</reference>
<feature type="region of interest" description="Disordered" evidence="1">
    <location>
        <begin position="1"/>
        <end position="20"/>
    </location>
</feature>
<sequence length="914" mass="104688">MQIQQQMTSSSKQFESQNQLREGDVYRATIKERTGERDAIVSIRGRDVSVTFEGSFPAKERVHVQVTENRGESIRVKVAEEQTRQSGQNRPLTSRQGEMQQRLQQLGVQQPSRELTRAAMILHEQGASLNRTAVRDLQQFIQTGNADDRLQTIQAIANKRLDITPSHLRAVDEALHGRPLNQVLTDLARELNQEMKPPAREHSSQSVQGQRAHVEEIRQLLQSDPRQAIERLIRMQQQTSQSSEGSQAAERLSKEARQLQQAAIDRILQALPQSKEFSSIRQQIQERGITEEVRQRLTQMELPNRDQLNRDIRQSIQLQQVANERVMQALSQADRSSSHNQSHAATNQDITQQVLRLIESTSDTGRAGERLHALLTNENRTSFTIQQVQQLVEGVRHYLSQGRPEQAIQQIAMILSQSNAAEAAMLNTQMNSQGTLSNVIQQFVEQALRSLQTEPNFQRAIEQIQTQVENNPLPEAVKNDIKQQIVAAQQTEQLGREMKARQEVAQSLQQLEQPSQPTPSSRESIYVQNEQFQTSQQFANKMIAVTTVTERMAQLTADFKQFQRDLHRTLDQTARLIEQFRSQAQQQAKPMLEKTIKRLDNAILKSEMMLFTDMKTERELMQASNRLAEAKQLLAKGSYREANQIVREVSQLIEKVHFQPSETKVKHYTAAREEAIRNMQLPEQNGPRQLSETIRPIPTEPSPRAMLELIRSLGLNRDSELAQQFASGNREHTHEQQQNLKSLLMQLARGEEEGTRANQLASQALNNLTGQQLLSRSDQQNMQSLFFQLPFLLEEKVENLKVFVNSRNEGEQVDWENCSIYFLMQTPKMGDIGILVSVKDRQLSVTLKNDQQDFQARMEPFVQQSIDKLGELGFNIKGIHFSHLQEEKDKEKNKEVDEPQQRATFTEKGFDYKV</sequence>
<keyword evidence="3" id="KW-1185">Reference proteome</keyword>
<gene>
    <name evidence="2" type="ORF">JCM9152_2197</name>
</gene>
<dbReference type="AlphaFoldDB" id="W4QFA2"/>
<evidence type="ECO:0008006" key="4">
    <source>
        <dbReference type="Google" id="ProtNLM"/>
    </source>
</evidence>
<organism evidence="2 3">
    <name type="scientific">Halalkalibacter hemicellulosilyticusJCM 9152</name>
    <dbReference type="NCBI Taxonomy" id="1236971"/>
    <lineage>
        <taxon>Bacteria</taxon>
        <taxon>Bacillati</taxon>
        <taxon>Bacillota</taxon>
        <taxon>Bacilli</taxon>
        <taxon>Bacillales</taxon>
        <taxon>Bacillaceae</taxon>
        <taxon>Halalkalibacter</taxon>
    </lineage>
</organism>
<comment type="caution">
    <text evidence="2">The sequence shown here is derived from an EMBL/GenBank/DDBJ whole genome shotgun (WGS) entry which is preliminary data.</text>
</comment>
<feature type="region of interest" description="Disordered" evidence="1">
    <location>
        <begin position="235"/>
        <end position="254"/>
    </location>
</feature>
<feature type="compositionally biased region" description="Low complexity" evidence="1">
    <location>
        <begin position="506"/>
        <end position="521"/>
    </location>
</feature>
<dbReference type="RefSeq" id="WP_052015822.1">
    <property type="nucleotide sequence ID" value="NZ_BAUU01000013.1"/>
</dbReference>
<name>W4QFA2_9BACI</name>